<protein>
    <submittedName>
        <fullName evidence="1">Uncharacterized protein</fullName>
    </submittedName>
</protein>
<evidence type="ECO:0000313" key="1">
    <source>
        <dbReference type="EMBL" id="KXB54517.1"/>
    </source>
</evidence>
<comment type="caution">
    <text evidence="1">The sequence shown here is derived from an EMBL/GenBank/DDBJ whole genome shotgun (WGS) entry which is preliminary data.</text>
</comment>
<dbReference type="STRING" id="467210.HMPREF1866_02369"/>
<name>A0A133ZGD4_9FIRM</name>
<dbReference type="OrthoDB" id="10016850at2"/>
<gene>
    <name evidence="1" type="ORF">HMPREF1866_02369</name>
</gene>
<evidence type="ECO:0000313" key="2">
    <source>
        <dbReference type="Proteomes" id="UP000070394"/>
    </source>
</evidence>
<accession>A0A133ZGD4</accession>
<sequence length="157" mass="18331">MIVHHNNTIIHIKDGFKPYLQIDELKKAIQPGDKFVMKCKIFSHKKRFLDECICTVEVIKAYPCGWYILKAIEEYEEIVRYKKKRKVISDIKTHKFEHEIQATIGALLADSSLGGILSSYELRDVLETKTLRELLEDKELGKRIIEDGLKGRRICLR</sequence>
<keyword evidence="2" id="KW-1185">Reference proteome</keyword>
<dbReference type="EMBL" id="LSDA01000126">
    <property type="protein sequence ID" value="KXB54517.1"/>
    <property type="molecule type" value="Genomic_DNA"/>
</dbReference>
<dbReference type="PATRIC" id="fig|467210.3.peg.2348"/>
<dbReference type="Proteomes" id="UP000070394">
    <property type="component" value="Unassembled WGS sequence"/>
</dbReference>
<proteinExistence type="predicted"/>
<organism evidence="1 2">
    <name type="scientific">Lachnoanaerobaculum saburreum</name>
    <dbReference type="NCBI Taxonomy" id="467210"/>
    <lineage>
        <taxon>Bacteria</taxon>
        <taxon>Bacillati</taxon>
        <taxon>Bacillota</taxon>
        <taxon>Clostridia</taxon>
        <taxon>Lachnospirales</taxon>
        <taxon>Lachnospiraceae</taxon>
        <taxon>Lachnoanaerobaculum</taxon>
    </lineage>
</organism>
<dbReference type="RefSeq" id="WP_060931957.1">
    <property type="nucleotide sequence ID" value="NZ_KQ959842.1"/>
</dbReference>
<reference evidence="2" key="1">
    <citation type="submission" date="2016-01" db="EMBL/GenBank/DDBJ databases">
        <authorList>
            <person name="Mitreva M."/>
            <person name="Pepin K.H."/>
            <person name="Mihindukulasuriya K.A."/>
            <person name="Fulton R."/>
            <person name="Fronick C."/>
            <person name="O'Laughlin M."/>
            <person name="Miner T."/>
            <person name="Herter B."/>
            <person name="Rosa B.A."/>
            <person name="Cordes M."/>
            <person name="Tomlinson C."/>
            <person name="Wollam A."/>
            <person name="Palsikar V.B."/>
            <person name="Mardis E.R."/>
            <person name="Wilson R.K."/>
        </authorList>
    </citation>
    <scope>NUCLEOTIDE SEQUENCE [LARGE SCALE GENOMIC DNA]</scope>
    <source>
        <strain evidence="2">DNF00896</strain>
    </source>
</reference>
<dbReference type="AlphaFoldDB" id="A0A133ZGD4"/>